<dbReference type="InterPro" id="IPR017927">
    <property type="entry name" value="FAD-bd_FR_type"/>
</dbReference>
<evidence type="ECO:0000256" key="7">
    <source>
        <dbReference type="ARBA" id="ARBA00022975"/>
    </source>
</evidence>
<evidence type="ECO:0000256" key="1">
    <source>
        <dbReference type="ARBA" id="ARBA00006422"/>
    </source>
</evidence>
<dbReference type="Proteomes" id="UP000183952">
    <property type="component" value="Unassembled WGS sequence"/>
</dbReference>
<feature type="binding site" evidence="11 12">
    <location>
        <begin position="66"/>
        <end position="68"/>
    </location>
    <ligand>
        <name>FAD</name>
        <dbReference type="ChEBI" id="CHEBI:57692"/>
    </ligand>
</feature>
<reference evidence="15 16" key="1">
    <citation type="submission" date="2016-11" db="EMBL/GenBank/DDBJ databases">
        <authorList>
            <person name="Jaros S."/>
            <person name="Januszkiewicz K."/>
            <person name="Wedrychowicz H."/>
        </authorList>
    </citation>
    <scope>NUCLEOTIDE SEQUENCE [LARGE SCALE GENOMIC DNA]</scope>
    <source>
        <strain evidence="15 16">DSM 3090</strain>
    </source>
</reference>
<evidence type="ECO:0000256" key="9">
    <source>
        <dbReference type="ARBA" id="ARBA00023004"/>
    </source>
</evidence>
<keyword evidence="8 11" id="KW-0249">Electron transport</keyword>
<dbReference type="UniPathway" id="UPA00070">
    <property type="reaction ID" value="UER00945"/>
</dbReference>
<protein>
    <recommendedName>
        <fullName evidence="11">Dihydroorotate dehydrogenase B (NAD(+)), electron transfer subunit</fullName>
    </recommendedName>
    <alternativeName>
        <fullName evidence="11">Dihydroorotate oxidase B, electron transfer subunit</fullName>
    </alternativeName>
</protein>
<dbReference type="GO" id="GO:0044205">
    <property type="term" value="P:'de novo' UMP biosynthetic process"/>
    <property type="evidence" value="ECO:0007669"/>
    <property type="project" value="UniProtKB-UniRule"/>
</dbReference>
<comment type="similarity">
    <text evidence="1 11">Belongs to the PyrK family.</text>
</comment>
<dbReference type="GO" id="GO:0050660">
    <property type="term" value="F:flavin adenine dinucleotide binding"/>
    <property type="evidence" value="ECO:0007669"/>
    <property type="project" value="InterPro"/>
</dbReference>
<comment type="pathway">
    <text evidence="11">Pyrimidine metabolism; UMP biosynthesis via de novo pathway; orotate from (S)-dihydroorotate (NAD(+) route): step 1/1.</text>
</comment>
<comment type="subunit">
    <text evidence="11">Heterotetramer of 2 PyrK and 2 PyrD type B subunits.</text>
</comment>
<dbReference type="RefSeq" id="WP_084672191.1">
    <property type="nucleotide sequence ID" value="NZ_FRAD01000015.1"/>
</dbReference>
<keyword evidence="7 11" id="KW-0665">Pyrimidine biosynthesis</keyword>
<feature type="binding site" evidence="11 13">
    <location>
        <position position="233"/>
    </location>
    <ligand>
        <name>[2Fe-2S] cluster</name>
        <dbReference type="ChEBI" id="CHEBI:190135"/>
    </ligand>
</feature>
<evidence type="ECO:0000256" key="6">
    <source>
        <dbReference type="ARBA" id="ARBA00022827"/>
    </source>
</evidence>
<dbReference type="Gene3D" id="2.40.30.10">
    <property type="entry name" value="Translation factors"/>
    <property type="match status" value="1"/>
</dbReference>
<dbReference type="SUPFAM" id="SSF52343">
    <property type="entry name" value="Ferredoxin reductase-like, C-terminal NADP-linked domain"/>
    <property type="match status" value="1"/>
</dbReference>
<dbReference type="HAMAP" id="MF_01211">
    <property type="entry name" value="DHODB_Fe_S_bind"/>
    <property type="match status" value="1"/>
</dbReference>
<evidence type="ECO:0000256" key="4">
    <source>
        <dbReference type="ARBA" id="ARBA00022714"/>
    </source>
</evidence>
<dbReference type="Gene3D" id="3.40.50.80">
    <property type="entry name" value="Nucleotide-binding domain of ferredoxin-NADP reductase (FNR) module"/>
    <property type="match status" value="1"/>
</dbReference>
<dbReference type="InterPro" id="IPR017938">
    <property type="entry name" value="Riboflavin_synthase-like_b-brl"/>
</dbReference>
<evidence type="ECO:0000256" key="12">
    <source>
        <dbReference type="PIRSR" id="PIRSR006816-1"/>
    </source>
</evidence>
<dbReference type="PANTHER" id="PTHR43513">
    <property type="entry name" value="DIHYDROOROTATE DEHYDROGENASE B (NAD(+)), ELECTRON TRANSFER SUBUNIT"/>
    <property type="match status" value="1"/>
</dbReference>
<keyword evidence="10 11" id="KW-0411">Iron-sulfur</keyword>
<dbReference type="Gene3D" id="2.10.240.10">
    <property type="entry name" value="Dihydroorotate dehydrogenase, electron transfer subunit"/>
    <property type="match status" value="1"/>
</dbReference>
<dbReference type="SUPFAM" id="SSF63380">
    <property type="entry name" value="Riboflavin synthase domain-like"/>
    <property type="match status" value="1"/>
</dbReference>
<gene>
    <name evidence="11" type="primary">pyrK</name>
    <name evidence="15" type="ORF">SAMN02745248_01928</name>
</gene>
<dbReference type="InterPro" id="IPR050353">
    <property type="entry name" value="PyrK_electron_transfer"/>
</dbReference>
<evidence type="ECO:0000259" key="14">
    <source>
        <dbReference type="PROSITE" id="PS51384"/>
    </source>
</evidence>
<keyword evidence="4 11" id="KW-0001">2Fe-2S</keyword>
<dbReference type="PANTHER" id="PTHR43513:SF3">
    <property type="entry name" value="DIHYDROOROTATE DEHYDROGENASE B (NAD(+)), ELECTRON TRANSFER SUBUNIT-RELATED"/>
    <property type="match status" value="1"/>
</dbReference>
<evidence type="ECO:0000256" key="2">
    <source>
        <dbReference type="ARBA" id="ARBA00022448"/>
    </source>
</evidence>
<evidence type="ECO:0000256" key="11">
    <source>
        <dbReference type="HAMAP-Rule" id="MF_01211"/>
    </source>
</evidence>
<dbReference type="NCBIfam" id="NF000798">
    <property type="entry name" value="PRK00054.1-3"/>
    <property type="match status" value="1"/>
</dbReference>
<feature type="domain" description="FAD-binding FR-type" evidence="14">
    <location>
        <begin position="1"/>
        <end position="98"/>
    </location>
</feature>
<evidence type="ECO:0000256" key="10">
    <source>
        <dbReference type="ARBA" id="ARBA00023014"/>
    </source>
</evidence>
<evidence type="ECO:0000313" key="15">
    <source>
        <dbReference type="EMBL" id="SHK16157.1"/>
    </source>
</evidence>
<dbReference type="InterPro" id="IPR039261">
    <property type="entry name" value="FNR_nucleotide-bd"/>
</dbReference>
<dbReference type="InterPro" id="IPR023455">
    <property type="entry name" value="Dihydroorotate_DHASE_ETsu"/>
</dbReference>
<dbReference type="AlphaFoldDB" id="A0A1M6Q7R6"/>
<feature type="binding site" evidence="11 13">
    <location>
        <position position="213"/>
    </location>
    <ligand>
        <name>[2Fe-2S] cluster</name>
        <dbReference type="ChEBI" id="CHEBI:190135"/>
    </ligand>
</feature>
<comment type="cofactor">
    <cofactor evidence="13">
        <name>[2Fe-2S] cluster</name>
        <dbReference type="ChEBI" id="CHEBI:190135"/>
    </cofactor>
    <text evidence="13">Binds 1 [2Fe-2S] cluster per subunit.</text>
</comment>
<feature type="binding site" evidence="11 13">
    <location>
        <position position="221"/>
    </location>
    <ligand>
        <name>[2Fe-2S] cluster</name>
        <dbReference type="ChEBI" id="CHEBI:190135"/>
    </ligand>
</feature>
<evidence type="ECO:0000256" key="3">
    <source>
        <dbReference type="ARBA" id="ARBA00022630"/>
    </source>
</evidence>
<keyword evidence="2 11" id="KW-0813">Transport</keyword>
<dbReference type="GO" id="GO:0051537">
    <property type="term" value="F:2 iron, 2 sulfur cluster binding"/>
    <property type="evidence" value="ECO:0007669"/>
    <property type="project" value="UniProtKB-KW"/>
</dbReference>
<keyword evidence="5 11" id="KW-0479">Metal-binding</keyword>
<dbReference type="GO" id="GO:0046872">
    <property type="term" value="F:metal ion binding"/>
    <property type="evidence" value="ECO:0007669"/>
    <property type="project" value="UniProtKB-KW"/>
</dbReference>
<feature type="binding site" evidence="11 13">
    <location>
        <position position="218"/>
    </location>
    <ligand>
        <name>[2Fe-2S] cluster</name>
        <dbReference type="ChEBI" id="CHEBI:190135"/>
    </ligand>
</feature>
<dbReference type="InterPro" id="IPR037117">
    <property type="entry name" value="Dihydroorotate_DH_ele_sf"/>
</dbReference>
<evidence type="ECO:0000313" key="16">
    <source>
        <dbReference type="Proteomes" id="UP000183952"/>
    </source>
</evidence>
<keyword evidence="6 11" id="KW-0274">FAD</keyword>
<comment type="function">
    <text evidence="11">Responsible for channeling the electrons from the oxidation of dihydroorotate from the FMN redox center in the PyrD type B subunit to the ultimate electron acceptor NAD(+).</text>
</comment>
<keyword evidence="3 11" id="KW-0285">Flavoprotein</keyword>
<evidence type="ECO:0000256" key="8">
    <source>
        <dbReference type="ARBA" id="ARBA00022982"/>
    </source>
</evidence>
<proteinExistence type="inferred from homology"/>
<dbReference type="Pfam" id="PF10418">
    <property type="entry name" value="DHODB_Fe-S_bind"/>
    <property type="match status" value="1"/>
</dbReference>
<comment type="cofactor">
    <cofactor evidence="11">
        <name>[2Fe-2S] cluster</name>
        <dbReference type="ChEBI" id="CHEBI:190135"/>
    </cofactor>
    <text evidence="11">Binds 1 [2Fe-2S] cluster per subunit.</text>
</comment>
<sequence length="249" mass="27170">MKNLICSVEKVLSNENIIDNVYEIRIEGQFQSDSGQFYMLKPVKSGILFGRPISVYDVQPNYISFLYQVVGQGTKDMSEMVKGDEMQILGPLGNGFDLNEIKGKVALVAGGIGIAPMVNLAKALKGTNTIDFYAGFRDCVYAVDEVEKIVENIYVSTETGSKGHKGYITEILNPSDYDIVVSCGPLVMMKKVISMAKANKVPIIVSMENRMACGLGACLGCTCKTVKGNETVCKTGPIFRGEDLIFDEK</sequence>
<feature type="binding site" evidence="11 12">
    <location>
        <begin position="73"/>
        <end position="74"/>
    </location>
    <ligand>
        <name>FAD</name>
        <dbReference type="ChEBI" id="CHEBI:57692"/>
    </ligand>
</feature>
<dbReference type="GO" id="GO:0016491">
    <property type="term" value="F:oxidoreductase activity"/>
    <property type="evidence" value="ECO:0007669"/>
    <property type="project" value="InterPro"/>
</dbReference>
<organism evidence="15 16">
    <name type="scientific">Hathewaya proteolytica DSM 3090</name>
    <dbReference type="NCBI Taxonomy" id="1121331"/>
    <lineage>
        <taxon>Bacteria</taxon>
        <taxon>Bacillati</taxon>
        <taxon>Bacillota</taxon>
        <taxon>Clostridia</taxon>
        <taxon>Eubacteriales</taxon>
        <taxon>Clostridiaceae</taxon>
        <taxon>Hathewaya</taxon>
    </lineage>
</organism>
<feature type="binding site" evidence="11 12">
    <location>
        <begin position="51"/>
        <end position="54"/>
    </location>
    <ligand>
        <name>FAD</name>
        <dbReference type="ChEBI" id="CHEBI:57692"/>
    </ligand>
</feature>
<keyword evidence="16" id="KW-1185">Reference proteome</keyword>
<accession>A0A1M6Q7R6</accession>
<dbReference type="InterPro" id="IPR012165">
    <property type="entry name" value="Cyt_c3_hydrogenase_gsu"/>
</dbReference>
<evidence type="ECO:0000256" key="5">
    <source>
        <dbReference type="ARBA" id="ARBA00022723"/>
    </source>
</evidence>
<dbReference type="GO" id="GO:0009055">
    <property type="term" value="F:electron transfer activity"/>
    <property type="evidence" value="ECO:0007669"/>
    <property type="project" value="UniProtKB-UniRule"/>
</dbReference>
<dbReference type="InterPro" id="IPR019480">
    <property type="entry name" value="Dihydroorotate_DH_Fe-S-bd"/>
</dbReference>
<dbReference type="PROSITE" id="PS51384">
    <property type="entry name" value="FAD_FR"/>
    <property type="match status" value="1"/>
</dbReference>
<comment type="cofactor">
    <cofactor evidence="11 12">
        <name>FAD</name>
        <dbReference type="ChEBI" id="CHEBI:57692"/>
    </cofactor>
    <text evidence="11 12">Binds 1 FAD per subunit.</text>
</comment>
<keyword evidence="9 11" id="KW-0408">Iron</keyword>
<dbReference type="STRING" id="1121331.SAMN02745248_01928"/>
<dbReference type="CDD" id="cd06218">
    <property type="entry name" value="DHOD_e_trans"/>
    <property type="match status" value="1"/>
</dbReference>
<name>A0A1M6Q7R6_9CLOT</name>
<dbReference type="PIRSF" id="PIRSF006816">
    <property type="entry name" value="Cyc3_hyd_g"/>
    <property type="match status" value="1"/>
</dbReference>
<dbReference type="EMBL" id="FRAD01000015">
    <property type="protein sequence ID" value="SHK16157.1"/>
    <property type="molecule type" value="Genomic_DNA"/>
</dbReference>
<evidence type="ECO:0000256" key="13">
    <source>
        <dbReference type="PIRSR" id="PIRSR006816-2"/>
    </source>
</evidence>